<dbReference type="EMBL" id="CP036434">
    <property type="protein sequence ID" value="QDV05902.1"/>
    <property type="molecule type" value="Genomic_DNA"/>
</dbReference>
<evidence type="ECO:0000259" key="3">
    <source>
        <dbReference type="Pfam" id="PF13435"/>
    </source>
</evidence>
<keyword evidence="5" id="KW-1185">Reference proteome</keyword>
<dbReference type="InterPro" id="IPR036280">
    <property type="entry name" value="Multihaem_cyt_sf"/>
</dbReference>
<dbReference type="InterPro" id="IPR011990">
    <property type="entry name" value="TPR-like_helical_dom_sf"/>
</dbReference>
<reference evidence="4 5" key="1">
    <citation type="submission" date="2019-02" db="EMBL/GenBank/DDBJ databases">
        <title>Deep-cultivation of Planctomycetes and their phenomic and genomic characterization uncovers novel biology.</title>
        <authorList>
            <person name="Wiegand S."/>
            <person name="Jogler M."/>
            <person name="Boedeker C."/>
            <person name="Pinto D."/>
            <person name="Vollmers J."/>
            <person name="Rivas-Marin E."/>
            <person name="Kohn T."/>
            <person name="Peeters S.H."/>
            <person name="Heuer A."/>
            <person name="Rast P."/>
            <person name="Oberbeckmann S."/>
            <person name="Bunk B."/>
            <person name="Jeske O."/>
            <person name="Meyerdierks A."/>
            <person name="Storesund J.E."/>
            <person name="Kallscheuer N."/>
            <person name="Luecker S."/>
            <person name="Lage O.M."/>
            <person name="Pohl T."/>
            <person name="Merkel B.J."/>
            <person name="Hornburger P."/>
            <person name="Mueller R.-W."/>
            <person name="Bruemmer F."/>
            <person name="Labrenz M."/>
            <person name="Spormann A.M."/>
            <person name="Op den Camp H."/>
            <person name="Overmann J."/>
            <person name="Amann R."/>
            <person name="Jetten M.S.M."/>
            <person name="Mascher T."/>
            <person name="Medema M.H."/>
            <person name="Devos D.P."/>
            <person name="Kaster A.-K."/>
            <person name="Ovreas L."/>
            <person name="Rohde M."/>
            <person name="Galperin M.Y."/>
            <person name="Jogler C."/>
        </authorList>
    </citation>
    <scope>NUCLEOTIDE SEQUENCE [LARGE SCALE GENOMIC DNA]</scope>
    <source>
        <strain evidence="4 5">Poly30</strain>
    </source>
</reference>
<evidence type="ECO:0000256" key="1">
    <source>
        <dbReference type="ARBA" id="ARBA00022729"/>
    </source>
</evidence>
<dbReference type="Gene3D" id="1.10.1130.10">
    <property type="entry name" value="Flavocytochrome C3, Chain A"/>
    <property type="match status" value="1"/>
</dbReference>
<accession>A0A518EP93</accession>
<dbReference type="PANTHER" id="PTHR35038">
    <property type="entry name" value="DISSIMILATORY SULFITE REDUCTASE SIRA"/>
    <property type="match status" value="1"/>
</dbReference>
<dbReference type="SUPFAM" id="SSF48452">
    <property type="entry name" value="TPR-like"/>
    <property type="match status" value="1"/>
</dbReference>
<dbReference type="InterPro" id="IPR051829">
    <property type="entry name" value="Multiheme_Cytochr_ET"/>
</dbReference>
<dbReference type="Pfam" id="PF13414">
    <property type="entry name" value="TPR_11"/>
    <property type="match status" value="1"/>
</dbReference>
<evidence type="ECO:0000313" key="5">
    <source>
        <dbReference type="Proteomes" id="UP000320390"/>
    </source>
</evidence>
<feature type="transmembrane region" description="Helical" evidence="2">
    <location>
        <begin position="125"/>
        <end position="141"/>
    </location>
</feature>
<keyword evidence="2" id="KW-0812">Transmembrane</keyword>
<feature type="transmembrane region" description="Helical" evidence="2">
    <location>
        <begin position="153"/>
        <end position="171"/>
    </location>
</feature>
<dbReference type="AlphaFoldDB" id="A0A518EP93"/>
<proteinExistence type="predicted"/>
<evidence type="ECO:0000256" key="2">
    <source>
        <dbReference type="SAM" id="Phobius"/>
    </source>
</evidence>
<dbReference type="Gene3D" id="1.25.40.10">
    <property type="entry name" value="Tetratricopeptide repeat domain"/>
    <property type="match status" value="2"/>
</dbReference>
<dbReference type="Proteomes" id="UP000320390">
    <property type="component" value="Chromosome"/>
</dbReference>
<dbReference type="SUPFAM" id="SSF48695">
    <property type="entry name" value="Multiheme cytochromes"/>
    <property type="match status" value="1"/>
</dbReference>
<dbReference type="InterPro" id="IPR023155">
    <property type="entry name" value="Cyt_c-552/4"/>
</dbReference>
<gene>
    <name evidence="4" type="ORF">Poly30_14050</name>
</gene>
<feature type="transmembrane region" description="Helical" evidence="2">
    <location>
        <begin position="50"/>
        <end position="73"/>
    </location>
</feature>
<keyword evidence="1" id="KW-0732">Signal</keyword>
<protein>
    <recommendedName>
        <fullName evidence="3">Cytochrome c-552/4 domain-containing protein</fullName>
    </recommendedName>
</protein>
<keyword evidence="2" id="KW-1133">Transmembrane helix</keyword>
<keyword evidence="2" id="KW-0472">Membrane</keyword>
<dbReference type="Pfam" id="PF13435">
    <property type="entry name" value="Cytochrome_C554"/>
    <property type="match status" value="1"/>
</dbReference>
<evidence type="ECO:0000313" key="4">
    <source>
        <dbReference type="EMBL" id="QDV05902.1"/>
    </source>
</evidence>
<sequence length="933" mass="103937">MPAVGPRLSKLLAVVFGLFALLSVNAVYLVAIRAVGWWRGESYENLFYLYMFLAHLVLGAIIVIPVIVFGFAHMKKARTRRNKRAVRVGYGLFGAAILLLITGIVLTRIEGVLVVKDPAVRSVSYWAHVILPLACAWLFVLHRLAGKKINWKVGMRWTAVAGAFAGLMVILQVQDPRKWNEVGNEAGVQYFFPSLARTVSGDFIPEHILQNDGYCRKCHEDVHESWIASAHHLSSFNNEPYLAAVKGTRDFSMARDGNVNASRFCAGCHDLVPFFSGKFSDPDYDMRNDPTAIAGITCTACHAISAINSPRGNADYTIDTPIHYPFAFSDNGMLSWINEQLVKAKPDFHKKTFLKPIHKTTEFCGTCHKVHLPEELNGYKWLRGQNHQDPFLLSGVSGHGISSFYYPPKAEENCNGCHMPTMPSEDFSARVRDDSGITKTLDHLFPSANTAVPTIAAEAGLITTAQAESAVEAHRAFNEGVMRLDIFGIREGGSVSGPLTAPLRPEVPALEPGKTYLAEVVVRTVKMGHMFTQGTSDSNEVWVSAIAREGEEIVGRSGGMRDVDGSVDPYSHFINSFVLDRNGFHINERNAEDIFTPLYNHQIPPGAADVVHYRFTVPPDASESFTLDVALRYRKFNAHYMQFVTGDKDHRNDLPILELAQDSITFPIAGARTSSPVANAEVTIPLWQRWNDYGIALLRKSGGRQLRQAEEAFQRVEELGRPDGPLNLARVYLAEGRIGKEAPDALRRARDFDPPANEWSVLWFTGNLNKQNGNLDEAIANYRQIVDGGFAQAVGRGFDFSKDWRVLTELGETIYQRARQERGEKNAAAREAMLRESIEWLEKALELDPEYAAAHYNLQLVYEELGDDENSRIHAAAHEKYRVDDNAGDVAIAEARRRYPAANLAAEAVVIYELQRDGAYELPRDAYIPESDQ</sequence>
<name>A0A518EP93_9BACT</name>
<organism evidence="4 5">
    <name type="scientific">Saltatorellus ferox</name>
    <dbReference type="NCBI Taxonomy" id="2528018"/>
    <lineage>
        <taxon>Bacteria</taxon>
        <taxon>Pseudomonadati</taxon>
        <taxon>Planctomycetota</taxon>
        <taxon>Planctomycetia</taxon>
        <taxon>Planctomycetia incertae sedis</taxon>
        <taxon>Saltatorellus</taxon>
    </lineage>
</organism>
<feature type="transmembrane region" description="Helical" evidence="2">
    <location>
        <begin position="85"/>
        <end position="105"/>
    </location>
</feature>
<feature type="domain" description="Cytochrome c-552/4" evidence="3">
    <location>
        <begin position="215"/>
        <end position="302"/>
    </location>
</feature>